<feature type="domain" description="DUF7580" evidence="7">
    <location>
        <begin position="184"/>
        <end position="536"/>
    </location>
</feature>
<name>A0ABQ9SWP2_9PEZI</name>
<dbReference type="PROSITE" id="PS51892">
    <property type="entry name" value="SUBTILASE"/>
    <property type="match status" value="1"/>
</dbReference>
<feature type="active site" description="Charge relay system" evidence="5">
    <location>
        <position position="817"/>
    </location>
</feature>
<evidence type="ECO:0000256" key="1">
    <source>
        <dbReference type="ARBA" id="ARBA00011073"/>
    </source>
</evidence>
<evidence type="ECO:0000256" key="3">
    <source>
        <dbReference type="ARBA" id="ARBA00022801"/>
    </source>
</evidence>
<organism evidence="8 9">
    <name type="scientific">Colletotrichum paranaense</name>
    <dbReference type="NCBI Taxonomy" id="1914294"/>
    <lineage>
        <taxon>Eukaryota</taxon>
        <taxon>Fungi</taxon>
        <taxon>Dikarya</taxon>
        <taxon>Ascomycota</taxon>
        <taxon>Pezizomycotina</taxon>
        <taxon>Sordariomycetes</taxon>
        <taxon>Hypocreomycetidae</taxon>
        <taxon>Glomerellales</taxon>
        <taxon>Glomerellaceae</taxon>
        <taxon>Colletotrichum</taxon>
        <taxon>Colletotrichum acutatum species complex</taxon>
    </lineage>
</organism>
<dbReference type="EMBL" id="MOPA01000003">
    <property type="protein sequence ID" value="KAK1543930.1"/>
    <property type="molecule type" value="Genomic_DNA"/>
</dbReference>
<dbReference type="PANTHER" id="PTHR43806:SF11">
    <property type="entry name" value="CEREVISIN-RELATED"/>
    <property type="match status" value="1"/>
</dbReference>
<evidence type="ECO:0000256" key="4">
    <source>
        <dbReference type="ARBA" id="ARBA00022825"/>
    </source>
</evidence>
<feature type="domain" description="Peptidase S8/S53" evidence="6">
    <location>
        <begin position="617"/>
        <end position="847"/>
    </location>
</feature>
<dbReference type="InterPro" id="IPR056002">
    <property type="entry name" value="DUF7580"/>
</dbReference>
<dbReference type="Pfam" id="PF00082">
    <property type="entry name" value="Peptidase_S8"/>
    <property type="match status" value="1"/>
</dbReference>
<proteinExistence type="inferred from homology"/>
<evidence type="ECO:0008006" key="10">
    <source>
        <dbReference type="Google" id="ProtNLM"/>
    </source>
</evidence>
<dbReference type="GeneID" id="85372742"/>
<accession>A0ABQ9SWP2</accession>
<keyword evidence="4 5" id="KW-0720">Serine protease</keyword>
<evidence type="ECO:0000313" key="8">
    <source>
        <dbReference type="EMBL" id="KAK1543930.1"/>
    </source>
</evidence>
<dbReference type="InterPro" id="IPR050131">
    <property type="entry name" value="Peptidase_S8_subtilisin-like"/>
</dbReference>
<dbReference type="RefSeq" id="XP_060353049.1">
    <property type="nucleotide sequence ID" value="XM_060488843.1"/>
</dbReference>
<sequence length="903" mass="101732">MSTIPEYPGVQLVQQSFPRVSALLVKYASRKINTKLAALGAHLCAFAEETSSFSDGIKRALERDRRIDRLLSQVEQVICFQDTSVQTIAKYPTLRKVAAAQSFVEDTEAGGVSGLFGLDTFFWGDNSQASSSLATNIKKAVSKRRIDYDSLFEILDLCSEITAKDDLVESTDLDANSRYEDVSDYTKRAKEVRKILANHALCSCTDAENPANTRHRARLRLKPVYSADDHHQLRFDMLFSATLNPLQGGTLNWQEVQILLSTRKASKGKTIHFAGDPVPQRQGAEEHHGQMSIQDSKIVDSLCELIIGDYGSVLYFKVIQERLTVLLDPPGPSHLGNSFAAQVGLRLGDILERFDMRYGMRPVLAYTIAKAVWLHYDSDWMSVATSSDDIFFMGEEDDGDTNYFCKPYLSTDIHTEFQQREPECRQVIGMMHRYPRVLALGIVLVEIATRQHIYFESHPSTWTPKYANEVLTTLRKSLQNESFQEDCHFPRYKLAAAKCLDPILFKNAPFNPGRPEENLEARRTILHDEIVEPLRKLIEGTGWDAEFDEMERTAMVPRHREREPLKHLPANRVPKAGSEMNPLSSLESYKKSRWIEQVSQLNHMVRKDKKQGTKSSRIKLAILDTGYDTNAPTFDIPSRSKNITWHDFVSNSIHPVDTDGHGTHLLTLLLKLEVQADIFVARITENSQSLKTAEINVAQAIHKAAHEWDVDFISLSFGFPHHVKGIRDAINDAVHHKDGAITILAAANNDGFNSWEMFPANLGDKVISIRGTNEDGAFDPRFNPPMSSSESVFGTLGVDVHSDWIGHELSRSMSGCSVATPIALSIAVMVLKYASNRTDHFSPQDLRLLKTRRGIFELFKEISIPAGNERHYLSPFELFKLREDVRLARLKSALGRHPERLGA</sequence>
<dbReference type="PANTHER" id="PTHR43806">
    <property type="entry name" value="PEPTIDASE S8"/>
    <property type="match status" value="1"/>
</dbReference>
<evidence type="ECO:0000259" key="6">
    <source>
        <dbReference type="Pfam" id="PF00082"/>
    </source>
</evidence>
<comment type="similarity">
    <text evidence="1 5">Belongs to the peptidase S8 family.</text>
</comment>
<dbReference type="Pfam" id="PF24476">
    <property type="entry name" value="DUF7580"/>
    <property type="match status" value="1"/>
</dbReference>
<dbReference type="PRINTS" id="PR00723">
    <property type="entry name" value="SUBTILISIN"/>
</dbReference>
<feature type="active site" description="Charge relay system" evidence="5">
    <location>
        <position position="661"/>
    </location>
</feature>
<protein>
    <recommendedName>
        <fullName evidence="10">Peptidase S8/S53 domain-containing protein</fullName>
    </recommendedName>
</protein>
<dbReference type="InterPro" id="IPR036852">
    <property type="entry name" value="Peptidase_S8/S53_dom_sf"/>
</dbReference>
<keyword evidence="9" id="KW-1185">Reference proteome</keyword>
<keyword evidence="3 5" id="KW-0378">Hydrolase</keyword>
<evidence type="ECO:0000259" key="7">
    <source>
        <dbReference type="Pfam" id="PF24476"/>
    </source>
</evidence>
<dbReference type="InterPro" id="IPR000209">
    <property type="entry name" value="Peptidase_S8/S53_dom"/>
</dbReference>
<keyword evidence="2 5" id="KW-0645">Protease</keyword>
<reference evidence="8 9" key="1">
    <citation type="submission" date="2016-10" db="EMBL/GenBank/DDBJ databases">
        <title>The genome sequence of Colletotrichum fioriniae PJ7.</title>
        <authorList>
            <person name="Baroncelli R."/>
        </authorList>
    </citation>
    <scope>NUCLEOTIDE SEQUENCE [LARGE SCALE GENOMIC DNA]</scope>
    <source>
        <strain evidence="8 9">IMI 384185</strain>
    </source>
</reference>
<evidence type="ECO:0000256" key="5">
    <source>
        <dbReference type="PROSITE-ProRule" id="PRU01240"/>
    </source>
</evidence>
<dbReference type="CDD" id="cd00306">
    <property type="entry name" value="Peptidases_S8_S53"/>
    <property type="match status" value="1"/>
</dbReference>
<feature type="active site" description="Charge relay system" evidence="5">
    <location>
        <position position="624"/>
    </location>
</feature>
<evidence type="ECO:0000313" key="9">
    <source>
        <dbReference type="Proteomes" id="UP001241169"/>
    </source>
</evidence>
<dbReference type="Gene3D" id="3.40.50.200">
    <property type="entry name" value="Peptidase S8/S53 domain"/>
    <property type="match status" value="1"/>
</dbReference>
<dbReference type="InterPro" id="IPR015500">
    <property type="entry name" value="Peptidase_S8_subtilisin-rel"/>
</dbReference>
<evidence type="ECO:0000256" key="2">
    <source>
        <dbReference type="ARBA" id="ARBA00022670"/>
    </source>
</evidence>
<gene>
    <name evidence="8" type="ORF">CPAR01_04563</name>
</gene>
<dbReference type="SUPFAM" id="SSF52743">
    <property type="entry name" value="Subtilisin-like"/>
    <property type="match status" value="1"/>
</dbReference>
<comment type="caution">
    <text evidence="8">The sequence shown here is derived from an EMBL/GenBank/DDBJ whole genome shotgun (WGS) entry which is preliminary data.</text>
</comment>
<dbReference type="Proteomes" id="UP001241169">
    <property type="component" value="Unassembled WGS sequence"/>
</dbReference>